<keyword evidence="3" id="KW-1185">Reference proteome</keyword>
<accession>A0A2M9XAR2</accession>
<comment type="caution">
    <text evidence="2">The sequence shown here is derived from an EMBL/GenBank/DDBJ whole genome shotgun (WGS) entry which is preliminary data.</text>
</comment>
<keyword evidence="1" id="KW-0732">Signal</keyword>
<evidence type="ECO:0000313" key="2">
    <source>
        <dbReference type="EMBL" id="PJZ24776.1"/>
    </source>
</evidence>
<name>A0A2M9XAR2_9LEPT</name>
<dbReference type="AlphaFoldDB" id="A0A2M9XAR2"/>
<organism evidence="2 3">
    <name type="scientific">Leptospira hartskeerlii</name>
    <dbReference type="NCBI Taxonomy" id="2023177"/>
    <lineage>
        <taxon>Bacteria</taxon>
        <taxon>Pseudomonadati</taxon>
        <taxon>Spirochaetota</taxon>
        <taxon>Spirochaetia</taxon>
        <taxon>Leptospirales</taxon>
        <taxon>Leptospiraceae</taxon>
        <taxon>Leptospira</taxon>
    </lineage>
</organism>
<dbReference type="Proteomes" id="UP000232196">
    <property type="component" value="Unassembled WGS sequence"/>
</dbReference>
<evidence type="ECO:0000256" key="1">
    <source>
        <dbReference type="SAM" id="SignalP"/>
    </source>
</evidence>
<dbReference type="EMBL" id="NPDN01000007">
    <property type="protein sequence ID" value="PJZ24776.1"/>
    <property type="molecule type" value="Genomic_DNA"/>
</dbReference>
<feature type="chain" id="PRO_5014741353" description="DUF3157 domain-containing protein" evidence="1">
    <location>
        <begin position="19"/>
        <end position="210"/>
    </location>
</feature>
<dbReference type="RefSeq" id="WP_100707470.1">
    <property type="nucleotide sequence ID" value="NZ_NPDL01000006.1"/>
</dbReference>
<reference evidence="2 3" key="1">
    <citation type="submission" date="2017-07" db="EMBL/GenBank/DDBJ databases">
        <title>Leptospira spp. isolated from tropical soils.</title>
        <authorList>
            <person name="Thibeaux R."/>
            <person name="Iraola G."/>
            <person name="Ferres I."/>
            <person name="Bierque E."/>
            <person name="Girault D."/>
            <person name="Soupe-Gilbert M.-E."/>
            <person name="Picardeau M."/>
            <person name="Goarant C."/>
        </authorList>
    </citation>
    <scope>NUCLEOTIDE SEQUENCE [LARGE SCALE GENOMIC DNA]</scope>
    <source>
        <strain evidence="2 3">MCA1-C-A1</strain>
    </source>
</reference>
<protein>
    <recommendedName>
        <fullName evidence="4">DUF3157 domain-containing protein</fullName>
    </recommendedName>
</protein>
<evidence type="ECO:0008006" key="4">
    <source>
        <dbReference type="Google" id="ProtNLM"/>
    </source>
</evidence>
<dbReference type="OrthoDB" id="344250at2"/>
<gene>
    <name evidence="2" type="ORF">CH357_14415</name>
</gene>
<proteinExistence type="predicted"/>
<evidence type="ECO:0000313" key="3">
    <source>
        <dbReference type="Proteomes" id="UP000232196"/>
    </source>
</evidence>
<sequence>MKKIKFLILLCAATTVFGDEVVYTKTGKKVVLKENFTWQYAPEPKVDPSKKSNSVRSILKAEDQTSLIKSKSGVYSVFYNSTLWTSVTENHEFAEFHFVNQARTGNAMVIYEGLEIPLESFPELVLLNVVKTDPDARIVNIEDCSVNGVPGKIVTYTAQIKGLRFIFYSFLASGNFGSIQFSTFTLESQFEKEKANFEKVISGFVLNRGL</sequence>
<feature type="signal peptide" evidence="1">
    <location>
        <begin position="1"/>
        <end position="18"/>
    </location>
</feature>